<name>A0A0G1MQZ4_9BACT</name>
<dbReference type="Pfam" id="PF00534">
    <property type="entry name" value="Glycos_transf_1"/>
    <property type="match status" value="1"/>
</dbReference>
<comment type="caution">
    <text evidence="3">The sequence shown here is derived from an EMBL/GenBank/DDBJ whole genome shotgun (WGS) entry which is preliminary data.</text>
</comment>
<keyword evidence="1 3" id="KW-0808">Transferase</keyword>
<evidence type="ECO:0000259" key="2">
    <source>
        <dbReference type="Pfam" id="PF00534"/>
    </source>
</evidence>
<sequence length="312" mass="34580">MKIAFLNIYQNKVGRGAETFVRELSGRLAINHSVDVISDVSYAELFKKNYDLIIPTNGRLQSILVRVITRLKGARVIISGQSGPGFDDRLNLLTFPDAFVGLTEFQAEWARKANPFVKVVKIPNGVDLQKFNAEDKGKDKSAAHENRIVLSVGAFTKEKRHDLTIRAVAKLQNVKLIIAGGGGDRKEEIRKLGEGLLGDRFGILSVPGGKMPGIYKRGDLFVYPTVPWESFGIAIVEAMATNLPVVANDDPIRREIAGGAGLFVDPANTNSYAKALKEALNKNWGDKPRRQAEKFDWDRIALEYEKLFKELA</sequence>
<dbReference type="SUPFAM" id="SSF53756">
    <property type="entry name" value="UDP-Glycosyltransferase/glycogen phosphorylase"/>
    <property type="match status" value="1"/>
</dbReference>
<dbReference type="GO" id="GO:0009103">
    <property type="term" value="P:lipopolysaccharide biosynthetic process"/>
    <property type="evidence" value="ECO:0007669"/>
    <property type="project" value="TreeGrafter"/>
</dbReference>
<accession>A0A0G1MQZ4</accession>
<reference evidence="3 4" key="1">
    <citation type="journal article" date="2015" name="Nature">
        <title>rRNA introns, odd ribosomes, and small enigmatic genomes across a large radiation of phyla.</title>
        <authorList>
            <person name="Brown C.T."/>
            <person name="Hug L.A."/>
            <person name="Thomas B.C."/>
            <person name="Sharon I."/>
            <person name="Castelle C.J."/>
            <person name="Singh A."/>
            <person name="Wilkins M.J."/>
            <person name="Williams K.H."/>
            <person name="Banfield J.F."/>
        </authorList>
    </citation>
    <scope>NUCLEOTIDE SEQUENCE [LARGE SCALE GENOMIC DNA]</scope>
</reference>
<evidence type="ECO:0000256" key="1">
    <source>
        <dbReference type="ARBA" id="ARBA00022679"/>
    </source>
</evidence>
<dbReference type="EMBL" id="LCLA01000009">
    <property type="protein sequence ID" value="KKU10547.1"/>
    <property type="molecule type" value="Genomic_DNA"/>
</dbReference>
<dbReference type="AlphaFoldDB" id="A0A0G1MQZ4"/>
<gene>
    <name evidence="3" type="ORF">UX13_C0009G0009</name>
</gene>
<dbReference type="CDD" id="cd03801">
    <property type="entry name" value="GT4_PimA-like"/>
    <property type="match status" value="1"/>
</dbReference>
<dbReference type="InterPro" id="IPR001296">
    <property type="entry name" value="Glyco_trans_1"/>
</dbReference>
<dbReference type="Gene3D" id="3.40.50.2000">
    <property type="entry name" value="Glycogen Phosphorylase B"/>
    <property type="match status" value="2"/>
</dbReference>
<proteinExistence type="predicted"/>
<dbReference type="PANTHER" id="PTHR46401:SF2">
    <property type="entry name" value="GLYCOSYLTRANSFERASE WBBK-RELATED"/>
    <property type="match status" value="1"/>
</dbReference>
<organism evidence="3 4">
    <name type="scientific">Candidatus Woesebacteria bacterium GW2011_GWB1_45_5</name>
    <dbReference type="NCBI Taxonomy" id="1618581"/>
    <lineage>
        <taxon>Bacteria</taxon>
        <taxon>Candidatus Woeseibacteriota</taxon>
    </lineage>
</organism>
<dbReference type="PANTHER" id="PTHR46401">
    <property type="entry name" value="GLYCOSYLTRANSFERASE WBBK-RELATED"/>
    <property type="match status" value="1"/>
</dbReference>
<dbReference type="Proteomes" id="UP000034329">
    <property type="component" value="Unassembled WGS sequence"/>
</dbReference>
<protein>
    <submittedName>
        <fullName evidence="3">Glycosyl transferase family 1</fullName>
    </submittedName>
</protein>
<dbReference type="GO" id="GO:0016757">
    <property type="term" value="F:glycosyltransferase activity"/>
    <property type="evidence" value="ECO:0007669"/>
    <property type="project" value="InterPro"/>
</dbReference>
<evidence type="ECO:0000313" key="4">
    <source>
        <dbReference type="Proteomes" id="UP000034329"/>
    </source>
</evidence>
<feature type="domain" description="Glycosyl transferase family 1" evidence="2">
    <location>
        <begin position="139"/>
        <end position="292"/>
    </location>
</feature>
<evidence type="ECO:0000313" key="3">
    <source>
        <dbReference type="EMBL" id="KKU10547.1"/>
    </source>
</evidence>